<organism evidence="3 4">
    <name type="scientific">Entamoeba histolytica HM-1:IMSS-B</name>
    <dbReference type="NCBI Taxonomy" id="885319"/>
    <lineage>
        <taxon>Eukaryota</taxon>
        <taxon>Amoebozoa</taxon>
        <taxon>Evosea</taxon>
        <taxon>Archamoebae</taxon>
        <taxon>Mastigamoebida</taxon>
        <taxon>Entamoebidae</taxon>
        <taxon>Entamoeba</taxon>
    </lineage>
</organism>
<feature type="transmembrane region" description="Helical" evidence="1">
    <location>
        <begin position="223"/>
        <end position="243"/>
    </location>
</feature>
<dbReference type="AlphaFoldDB" id="M3TZK9"/>
<dbReference type="VEuPathDB" id="AmoebaDB:EHI8A_077520"/>
<feature type="transmembrane region" description="Helical" evidence="1">
    <location>
        <begin position="128"/>
        <end position="146"/>
    </location>
</feature>
<reference evidence="3 4" key="1">
    <citation type="submission" date="2013-01" db="EMBL/GenBank/DDBJ databases">
        <authorList>
            <person name="Hannick L."/>
            <person name="Zafar N."/>
            <person name="Lorenzi H."/>
            <person name="Ali I.A."/>
            <person name="Petri W.P."/>
            <person name="Caler E."/>
        </authorList>
    </citation>
    <scope>NUCLEOTIDE SEQUENCE [LARGE SCALE GENOMIC DNA]</scope>
    <source>
        <strain evidence="4">HM3:IMSS-B</strain>
    </source>
</reference>
<evidence type="ECO:0000259" key="2">
    <source>
        <dbReference type="Pfam" id="PF01569"/>
    </source>
</evidence>
<sequence length="301" mass="34610">MGIIGSILLLIQKHLFLFFLIPQLVLIGYVMYNKNGFDDCYSDRTVAQRKGVSSLFSPYNFTLVISVALIVITSVRKVEGKFVVMMNVFNHFLNGYMFHRSLYFISGILKENIGDTNCSVNNAKPNGISGHFFTAIFFFALFVHLLRKLTFQPKHSNLLCFEFCEQKNNQNFYKTVQELFCVDDLPNTKHILLGKGGLLIYLLTCLLTMGDTLLRGYHTPRQVFYGILFGIVSIILYTLFIKIPFKYQSLTNMIMIISSYLTFCQIHYHHFKFTGFFITGVISILLTHYSILSQTSCSKEE</sequence>
<keyword evidence="1" id="KW-0812">Transmembrane</keyword>
<name>M3TZK9_ENTH1</name>
<keyword evidence="1" id="KW-1133">Transmembrane helix</keyword>
<keyword evidence="1" id="KW-0472">Membrane</keyword>
<gene>
    <name evidence="3" type="ORF">EHI8A_077520</name>
</gene>
<feature type="transmembrane region" description="Helical" evidence="1">
    <location>
        <begin position="15"/>
        <end position="32"/>
    </location>
</feature>
<proteinExistence type="predicted"/>
<evidence type="ECO:0000313" key="4">
    <source>
        <dbReference type="Proteomes" id="UP000030781"/>
    </source>
</evidence>
<evidence type="ECO:0000256" key="1">
    <source>
        <dbReference type="SAM" id="Phobius"/>
    </source>
</evidence>
<dbReference type="Pfam" id="PF01569">
    <property type="entry name" value="PAP2"/>
    <property type="match status" value="1"/>
</dbReference>
<feature type="domain" description="Phosphatidic acid phosphatase type 2/haloperoxidase" evidence="2">
    <location>
        <begin position="124"/>
        <end position="241"/>
    </location>
</feature>
<accession>M3TZK9</accession>
<feature type="transmembrane region" description="Helical" evidence="1">
    <location>
        <begin position="198"/>
        <end position="217"/>
    </location>
</feature>
<feature type="transmembrane region" description="Helical" evidence="1">
    <location>
        <begin position="274"/>
        <end position="292"/>
    </location>
</feature>
<dbReference type="Proteomes" id="UP000030781">
    <property type="component" value="Unassembled WGS sequence"/>
</dbReference>
<feature type="transmembrane region" description="Helical" evidence="1">
    <location>
        <begin position="52"/>
        <end position="72"/>
    </location>
</feature>
<dbReference type="EMBL" id="KB610760">
    <property type="protein sequence ID" value="EMH75075.1"/>
    <property type="molecule type" value="Genomic_DNA"/>
</dbReference>
<dbReference type="InterPro" id="IPR000326">
    <property type="entry name" value="PAP2/HPO"/>
</dbReference>
<protein>
    <recommendedName>
        <fullName evidence="2">Phosphatidic acid phosphatase type 2/haloperoxidase domain-containing protein</fullName>
    </recommendedName>
</protein>
<evidence type="ECO:0000313" key="3">
    <source>
        <dbReference type="EMBL" id="EMH75075.1"/>
    </source>
</evidence>
<dbReference type="OrthoDB" id="29112at2759"/>